<proteinExistence type="predicted"/>
<dbReference type="FunFam" id="3.40.50.300:FF:001447">
    <property type="entry name" value="Ras-related protein Rab-1B"/>
    <property type="match status" value="1"/>
</dbReference>
<dbReference type="Pfam" id="PF00071">
    <property type="entry name" value="Ras"/>
    <property type="match status" value="1"/>
</dbReference>
<feature type="transmembrane region" description="Helical" evidence="1">
    <location>
        <begin position="21"/>
        <end position="43"/>
    </location>
</feature>
<dbReference type="EMBL" id="KZ288223">
    <property type="protein sequence ID" value="PBC31987.1"/>
    <property type="molecule type" value="Genomic_DNA"/>
</dbReference>
<gene>
    <name evidence="2" type="ORF">APICC_02116</name>
</gene>
<dbReference type="InterPro" id="IPR005225">
    <property type="entry name" value="Small_GTP-bd"/>
</dbReference>
<dbReference type="PANTHER" id="PTHR39074:SF1">
    <property type="entry name" value="AGAP007547-PA"/>
    <property type="match status" value="1"/>
</dbReference>
<organism evidence="2 3">
    <name type="scientific">Apis cerana cerana</name>
    <name type="common">Oriental honeybee</name>
    <dbReference type="NCBI Taxonomy" id="94128"/>
    <lineage>
        <taxon>Eukaryota</taxon>
        <taxon>Metazoa</taxon>
        <taxon>Ecdysozoa</taxon>
        <taxon>Arthropoda</taxon>
        <taxon>Hexapoda</taxon>
        <taxon>Insecta</taxon>
        <taxon>Pterygota</taxon>
        <taxon>Neoptera</taxon>
        <taxon>Endopterygota</taxon>
        <taxon>Hymenoptera</taxon>
        <taxon>Apocrita</taxon>
        <taxon>Aculeata</taxon>
        <taxon>Apoidea</taxon>
        <taxon>Anthophila</taxon>
        <taxon>Apidae</taxon>
        <taxon>Apis</taxon>
    </lineage>
</organism>
<dbReference type="PROSITE" id="PS51419">
    <property type="entry name" value="RAB"/>
    <property type="match status" value="1"/>
</dbReference>
<sequence length="417" mass="48026">MGFTKILKRMLYANFASCSSKTLGILAPLTIPPLHIAFLYYFWQEYSRDVDKQYCSCSCWDTVFKGSYESGIASYKHMYFNATSNTLKIWITIVIGVIIFYEVVKHLTWLAFHNRLRLSMMVLFSTAIFSHYYTWWVYMNYWNDEFYSQWYHQLFFSVTELMSTFLVVHLANNKNPVTHRKAFGIAAIAILHIVAGGWDQFVANVVRGEGYAHQVVRDLGFMIPDILHVAIPLWAVKWKNIYNLPGSTKRDPSIKRDLAYMDTAGQERFRALTTAYYRGAMGILLMYDVTSLESFNHLSYWLRNIQENASPDVVKVVAANKCDVTTNRAVDAERGQKIAESFDMPFFEVSCKENINIEEAFLTLARRIREQRGRRASLFDASEREGANNIVMKQSPSHVSVSVSVTPGESWRCTNAC</sequence>
<reference evidence="2 3" key="1">
    <citation type="submission" date="2014-07" db="EMBL/GenBank/DDBJ databases">
        <title>Genomic and transcriptomic analysis on Apis cerana provide comprehensive insights into honey bee biology.</title>
        <authorList>
            <person name="Diao Q."/>
            <person name="Sun L."/>
            <person name="Zheng H."/>
            <person name="Zheng H."/>
            <person name="Xu S."/>
            <person name="Wang S."/>
            <person name="Zeng Z."/>
            <person name="Hu F."/>
            <person name="Su S."/>
            <person name="Wu J."/>
        </authorList>
    </citation>
    <scope>NUCLEOTIDE SEQUENCE [LARGE SCALE GENOMIC DNA]</scope>
    <source>
        <tissue evidence="2">Pupae without intestine</tissue>
    </source>
</reference>
<dbReference type="PRINTS" id="PR00449">
    <property type="entry name" value="RASTRNSFRMNG"/>
</dbReference>
<dbReference type="SMART" id="SM00175">
    <property type="entry name" value="RAB"/>
    <property type="match status" value="1"/>
</dbReference>
<dbReference type="AlphaFoldDB" id="A0A2A3EJT2"/>
<evidence type="ECO:0000256" key="1">
    <source>
        <dbReference type="SAM" id="Phobius"/>
    </source>
</evidence>
<keyword evidence="1" id="KW-0472">Membrane</keyword>
<dbReference type="STRING" id="94128.A0A2A3EJT2"/>
<dbReference type="SMART" id="SM00173">
    <property type="entry name" value="RAS"/>
    <property type="match status" value="1"/>
</dbReference>
<feature type="transmembrane region" description="Helical" evidence="1">
    <location>
        <begin position="116"/>
        <end position="138"/>
    </location>
</feature>
<dbReference type="InterPro" id="IPR001806">
    <property type="entry name" value="Small_GTPase"/>
</dbReference>
<dbReference type="NCBIfam" id="TIGR00231">
    <property type="entry name" value="small_GTP"/>
    <property type="match status" value="1"/>
</dbReference>
<feature type="transmembrane region" description="Helical" evidence="1">
    <location>
        <begin position="150"/>
        <end position="170"/>
    </location>
</feature>
<dbReference type="InterPro" id="IPR027417">
    <property type="entry name" value="P-loop_NTPase"/>
</dbReference>
<keyword evidence="3" id="KW-1185">Reference proteome</keyword>
<dbReference type="GO" id="GO:0005525">
    <property type="term" value="F:GTP binding"/>
    <property type="evidence" value="ECO:0007669"/>
    <property type="project" value="InterPro"/>
</dbReference>
<evidence type="ECO:0000313" key="2">
    <source>
        <dbReference type="EMBL" id="PBC31987.1"/>
    </source>
</evidence>
<dbReference type="Proteomes" id="UP000242457">
    <property type="component" value="Unassembled WGS sequence"/>
</dbReference>
<feature type="transmembrane region" description="Helical" evidence="1">
    <location>
        <begin position="182"/>
        <end position="198"/>
    </location>
</feature>
<dbReference type="PANTHER" id="PTHR39074">
    <property type="entry name" value="AGAP007547-PA"/>
    <property type="match status" value="1"/>
</dbReference>
<accession>A0A2A3EJT2</accession>
<feature type="transmembrane region" description="Helical" evidence="1">
    <location>
        <begin position="87"/>
        <end position="104"/>
    </location>
</feature>
<protein>
    <submittedName>
        <fullName evidence="2">Ras-related protein Rab-8A</fullName>
    </submittedName>
</protein>
<dbReference type="SUPFAM" id="SSF52540">
    <property type="entry name" value="P-loop containing nucleoside triphosphate hydrolases"/>
    <property type="match status" value="1"/>
</dbReference>
<dbReference type="PROSITE" id="PS51421">
    <property type="entry name" value="RAS"/>
    <property type="match status" value="1"/>
</dbReference>
<dbReference type="GO" id="GO:0003924">
    <property type="term" value="F:GTPase activity"/>
    <property type="evidence" value="ECO:0007669"/>
    <property type="project" value="InterPro"/>
</dbReference>
<dbReference type="OrthoDB" id="10015560at2759"/>
<keyword evidence="1" id="KW-0812">Transmembrane</keyword>
<dbReference type="Gene3D" id="3.40.50.300">
    <property type="entry name" value="P-loop containing nucleotide triphosphate hydrolases"/>
    <property type="match status" value="1"/>
</dbReference>
<keyword evidence="1" id="KW-1133">Transmembrane helix</keyword>
<evidence type="ECO:0000313" key="3">
    <source>
        <dbReference type="Proteomes" id="UP000242457"/>
    </source>
</evidence>
<name>A0A2A3EJT2_APICC</name>